<feature type="domain" description="Acyltransferase 3" evidence="4">
    <location>
        <begin position="10"/>
        <end position="320"/>
    </location>
</feature>
<proteinExistence type="inferred from homology"/>
<evidence type="ECO:0000259" key="4">
    <source>
        <dbReference type="Pfam" id="PF01757"/>
    </source>
</evidence>
<feature type="transmembrane region" description="Helical" evidence="3">
    <location>
        <begin position="82"/>
        <end position="100"/>
    </location>
</feature>
<keyword evidence="3" id="KW-0472">Membrane</keyword>
<keyword evidence="3" id="KW-0812">Transmembrane</keyword>
<feature type="transmembrane region" description="Helical" evidence="3">
    <location>
        <begin position="276"/>
        <end position="295"/>
    </location>
</feature>
<gene>
    <name evidence="5" type="ORF">JOC27_002731</name>
</gene>
<dbReference type="EMBL" id="JAFBEV010000046">
    <property type="protein sequence ID" value="MBM7659225.1"/>
    <property type="molecule type" value="Genomic_DNA"/>
</dbReference>
<evidence type="ECO:0000313" key="5">
    <source>
        <dbReference type="EMBL" id="MBM7659225.1"/>
    </source>
</evidence>
<dbReference type="InterPro" id="IPR002656">
    <property type="entry name" value="Acyl_transf_3_dom"/>
</dbReference>
<comment type="subcellular location">
    <subcellularLocation>
        <location evidence="1">Membrane</location>
    </subcellularLocation>
</comment>
<dbReference type="PANTHER" id="PTHR37312">
    <property type="entry name" value="MEMBRANE-BOUND ACYLTRANSFERASE YKRP-RELATED"/>
    <property type="match status" value="1"/>
</dbReference>
<evidence type="ECO:0000313" key="6">
    <source>
        <dbReference type="Proteomes" id="UP000823201"/>
    </source>
</evidence>
<feature type="transmembrane region" description="Helical" evidence="3">
    <location>
        <begin position="307"/>
        <end position="325"/>
    </location>
</feature>
<feature type="transmembrane region" description="Helical" evidence="3">
    <location>
        <begin position="12"/>
        <end position="29"/>
    </location>
</feature>
<keyword evidence="3" id="KW-1133">Transmembrane helix</keyword>
<sequence>MISSAKQRITWVDMAKALGIIAVVVGHSINSERSGHLFDVTYDALYWWHMPLFFIIGGFFLKPLAHDWKAVRHFLSRRCKPLIVSYFLMGSILILVSHFIRHQGWSYTGFYFFRLLYGGQTLNNYLSIFWFITVYVLTLIVVIILISWVPSVLLQWVISLSLFAIGTIHQQPSFLGHPYFPWDAQVVSITTTYMLAGYYGFRLLTSISHKYMILLAIAAFYLLLIRDQFNGIINFNLYLKSDNLNHTGLALIAPLVLSLGVLLLSQKICEIKFLQWLLLWGRHTMPVMFLHRALFDMPGLLNLPDYWLIKCLFGLLVPILAILIWKRFKHLLTWHHSPKQYANI</sequence>
<feature type="transmembrane region" description="Helical" evidence="3">
    <location>
        <begin position="246"/>
        <end position="264"/>
    </location>
</feature>
<reference evidence="5 6" key="1">
    <citation type="submission" date="2021-01" db="EMBL/GenBank/DDBJ databases">
        <title>Genomic Encyclopedia of Type Strains, Phase IV (KMG-IV): sequencing the most valuable type-strain genomes for metagenomic binning, comparative biology and taxonomic classification.</title>
        <authorList>
            <person name="Goeker M."/>
        </authorList>
    </citation>
    <scope>NUCLEOTIDE SEQUENCE [LARGE SCALE GENOMIC DNA]</scope>
    <source>
        <strain evidence="5 6">DSM 100968</strain>
    </source>
</reference>
<protein>
    <submittedName>
        <fullName evidence="5">Fucose 4-O-acetylase-like acetyltransferase</fullName>
    </submittedName>
</protein>
<feature type="transmembrane region" description="Helical" evidence="3">
    <location>
        <begin position="125"/>
        <end position="146"/>
    </location>
</feature>
<dbReference type="PANTHER" id="PTHR37312:SF1">
    <property type="entry name" value="MEMBRANE-BOUND ACYLTRANSFERASE YKRP-RELATED"/>
    <property type="match status" value="1"/>
</dbReference>
<evidence type="ECO:0000256" key="3">
    <source>
        <dbReference type="SAM" id="Phobius"/>
    </source>
</evidence>
<evidence type="ECO:0000256" key="1">
    <source>
        <dbReference type="ARBA" id="ARBA00004370"/>
    </source>
</evidence>
<comment type="caution">
    <text evidence="5">The sequence shown here is derived from an EMBL/GenBank/DDBJ whole genome shotgun (WGS) entry which is preliminary data.</text>
</comment>
<dbReference type="Proteomes" id="UP000823201">
    <property type="component" value="Unassembled WGS sequence"/>
</dbReference>
<feature type="transmembrane region" description="Helical" evidence="3">
    <location>
        <begin position="182"/>
        <end position="201"/>
    </location>
</feature>
<feature type="transmembrane region" description="Helical" evidence="3">
    <location>
        <begin position="44"/>
        <end position="61"/>
    </location>
</feature>
<comment type="similarity">
    <text evidence="2">Belongs to the acyltransferase 3 family.</text>
</comment>
<dbReference type="InterPro" id="IPR052734">
    <property type="entry name" value="Nod_factor_acetyltransferase"/>
</dbReference>
<accession>A0ABS2QD35</accession>
<dbReference type="RefSeq" id="WP_205007760.1">
    <property type="nucleotide sequence ID" value="NZ_CBCRXA010000045.1"/>
</dbReference>
<evidence type="ECO:0000256" key="2">
    <source>
        <dbReference type="ARBA" id="ARBA00007400"/>
    </source>
</evidence>
<feature type="transmembrane region" description="Helical" evidence="3">
    <location>
        <begin position="153"/>
        <end position="170"/>
    </location>
</feature>
<keyword evidence="6" id="KW-1185">Reference proteome</keyword>
<organism evidence="5 6">
    <name type="scientific">Sporolactobacillus spathodeae</name>
    <dbReference type="NCBI Taxonomy" id="1465502"/>
    <lineage>
        <taxon>Bacteria</taxon>
        <taxon>Bacillati</taxon>
        <taxon>Bacillota</taxon>
        <taxon>Bacilli</taxon>
        <taxon>Bacillales</taxon>
        <taxon>Sporolactobacillaceae</taxon>
        <taxon>Sporolactobacillus</taxon>
    </lineage>
</organism>
<name>A0ABS2QD35_9BACL</name>
<feature type="transmembrane region" description="Helical" evidence="3">
    <location>
        <begin position="208"/>
        <end position="226"/>
    </location>
</feature>
<dbReference type="Pfam" id="PF01757">
    <property type="entry name" value="Acyl_transf_3"/>
    <property type="match status" value="1"/>
</dbReference>